<dbReference type="HAMAP" id="MF_01200_B">
    <property type="entry name" value="OMPdecase_type1_B"/>
    <property type="match status" value="1"/>
</dbReference>
<dbReference type="SUPFAM" id="SSF51366">
    <property type="entry name" value="Ribulose-phoshate binding barrel"/>
    <property type="match status" value="1"/>
</dbReference>
<dbReference type="CDD" id="cd04725">
    <property type="entry name" value="OMP_decarboxylase_like"/>
    <property type="match status" value="1"/>
</dbReference>
<dbReference type="GO" id="GO:0006207">
    <property type="term" value="P:'de novo' pyrimidine nucleobase biosynthetic process"/>
    <property type="evidence" value="ECO:0007669"/>
    <property type="project" value="InterPro"/>
</dbReference>
<dbReference type="EC" id="4.1.1.23" evidence="2 9"/>
<protein>
    <recommendedName>
        <fullName evidence="3 9">Orotidine 5'-phosphate decarboxylase</fullName>
        <ecNumber evidence="2 9">4.1.1.23</ecNumber>
    </recommendedName>
</protein>
<feature type="binding site" evidence="8">
    <location>
        <position position="48"/>
    </location>
    <ligand>
        <name>substrate</name>
    </ligand>
</feature>
<evidence type="ECO:0000256" key="4">
    <source>
        <dbReference type="ARBA" id="ARBA00022793"/>
    </source>
</evidence>
<organism evidence="11">
    <name type="scientific">Paulinella micropora</name>
    <dbReference type="NCBI Taxonomy" id="1928728"/>
    <lineage>
        <taxon>Eukaryota</taxon>
        <taxon>Sar</taxon>
        <taxon>Rhizaria</taxon>
        <taxon>Cercozoa</taxon>
        <taxon>Imbricatea</taxon>
        <taxon>Silicofilosea</taxon>
        <taxon>Euglyphida</taxon>
        <taxon>Paulinellidae</taxon>
        <taxon>Paulinella</taxon>
    </lineage>
</organism>
<feature type="active site" description="For OMPdecase activity" evidence="7">
    <location>
        <position position="75"/>
    </location>
</feature>
<keyword evidence="5 9" id="KW-0665">Pyrimidine biosynthesis</keyword>
<feature type="binding site" evidence="8">
    <location>
        <position position="139"/>
    </location>
    <ligand>
        <name>substrate</name>
    </ligand>
</feature>
<feature type="active site" description="For OMPdecase activity" evidence="7">
    <location>
        <position position="77"/>
    </location>
</feature>
<evidence type="ECO:0000259" key="10">
    <source>
        <dbReference type="SMART" id="SM00934"/>
    </source>
</evidence>
<feature type="binding site" evidence="8">
    <location>
        <position position="231"/>
    </location>
    <ligand>
        <name>substrate</name>
    </ligand>
</feature>
<reference evidence="11" key="1">
    <citation type="journal article" date="2017" name="Protist">
        <title>Diversity of the Photosynthetic Paulinella Species, with the Description of Paulinella micropora sp. nov. and the Chromatophore Genome Sequence for strain KR01.</title>
        <authorList>
            <person name="Lhee D."/>
            <person name="Yang E.C."/>
            <person name="Kim J.I."/>
            <person name="Nakayama T."/>
            <person name="Zuccarello G."/>
            <person name="Andersen R.A."/>
            <person name="Yoon H.S."/>
        </authorList>
    </citation>
    <scope>NUCLEOTIDE SEQUENCE</scope>
    <source>
        <strain evidence="11">KR01</strain>
    </source>
</reference>
<comment type="pathway">
    <text evidence="1 9">Pyrimidine metabolism; UMP biosynthesis via de novo pathway; UMP from orotate: step 2/2.</text>
</comment>
<feature type="binding site" evidence="8">
    <location>
        <position position="27"/>
    </location>
    <ligand>
        <name>substrate</name>
    </ligand>
</feature>
<dbReference type="NCBIfam" id="NF001273">
    <property type="entry name" value="PRK00230.1"/>
    <property type="match status" value="1"/>
</dbReference>
<dbReference type="EMBL" id="KX897545">
    <property type="protein sequence ID" value="APP88463.1"/>
    <property type="molecule type" value="Genomic_DNA"/>
</dbReference>
<dbReference type="PROSITE" id="PS00156">
    <property type="entry name" value="OMPDECASE"/>
    <property type="match status" value="1"/>
</dbReference>
<dbReference type="InterPro" id="IPR014732">
    <property type="entry name" value="OMPdecase"/>
</dbReference>
<comment type="similarity">
    <text evidence="9">Belongs to the OMP decarboxylase family.</text>
</comment>
<evidence type="ECO:0000256" key="6">
    <source>
        <dbReference type="ARBA" id="ARBA00023239"/>
    </source>
</evidence>
<dbReference type="InterPro" id="IPR047596">
    <property type="entry name" value="OMPdecase_bac"/>
</dbReference>
<dbReference type="UniPathway" id="UPA00070">
    <property type="reaction ID" value="UER00120"/>
</dbReference>
<dbReference type="InterPro" id="IPR001754">
    <property type="entry name" value="OMPdeCOase_dom"/>
</dbReference>
<dbReference type="Gene3D" id="3.20.20.70">
    <property type="entry name" value="Aldolase class I"/>
    <property type="match status" value="1"/>
</dbReference>
<dbReference type="Pfam" id="PF00215">
    <property type="entry name" value="OMPdecase"/>
    <property type="match status" value="1"/>
</dbReference>
<keyword evidence="11" id="KW-0934">Plastid</keyword>
<dbReference type="GO" id="GO:0004590">
    <property type="term" value="F:orotidine-5'-phosphate decarboxylase activity"/>
    <property type="evidence" value="ECO:0007669"/>
    <property type="project" value="UniProtKB-EC"/>
</dbReference>
<dbReference type="AlphaFoldDB" id="A0A1L5YCN0"/>
<evidence type="ECO:0000256" key="1">
    <source>
        <dbReference type="ARBA" id="ARBA00004861"/>
    </source>
</evidence>
<dbReference type="InterPro" id="IPR011060">
    <property type="entry name" value="RibuloseP-bd_barrel"/>
</dbReference>
<dbReference type="SMART" id="SM00934">
    <property type="entry name" value="OMPdecase"/>
    <property type="match status" value="1"/>
</dbReference>
<proteinExistence type="inferred from homology"/>
<evidence type="ECO:0000256" key="3">
    <source>
        <dbReference type="ARBA" id="ARBA00021923"/>
    </source>
</evidence>
<gene>
    <name evidence="11" type="primary">pyrF</name>
    <name evidence="11" type="ORF">PCKR_698</name>
</gene>
<feature type="binding site" evidence="8">
    <location>
        <position position="210"/>
    </location>
    <ligand>
        <name>substrate</name>
    </ligand>
</feature>
<dbReference type="GO" id="GO:0005829">
    <property type="term" value="C:cytosol"/>
    <property type="evidence" value="ECO:0007669"/>
    <property type="project" value="TreeGrafter"/>
</dbReference>
<evidence type="ECO:0000256" key="5">
    <source>
        <dbReference type="ARBA" id="ARBA00022975"/>
    </source>
</evidence>
<keyword evidence="4 9" id="KW-0210">Decarboxylase</keyword>
<evidence type="ECO:0000256" key="9">
    <source>
        <dbReference type="RuleBase" id="RU000512"/>
    </source>
</evidence>
<feature type="domain" description="Orotidine 5'-phosphate decarboxylase" evidence="10">
    <location>
        <begin position="21"/>
        <end position="246"/>
    </location>
</feature>
<evidence type="ECO:0000256" key="7">
    <source>
        <dbReference type="PIRSR" id="PIRSR614732-1"/>
    </source>
</evidence>
<geneLocation type="plastid" evidence="11"/>
<name>A0A1L5YCN0_9EUKA</name>
<evidence type="ECO:0000256" key="8">
    <source>
        <dbReference type="PIRSR" id="PIRSR614732-2"/>
    </source>
</evidence>
<dbReference type="NCBIfam" id="TIGR01740">
    <property type="entry name" value="pyrF"/>
    <property type="match status" value="1"/>
</dbReference>
<feature type="binding site" evidence="8">
    <location>
        <position position="230"/>
    </location>
    <ligand>
        <name>substrate</name>
    </ligand>
</feature>
<keyword evidence="6 9" id="KW-0456">Lyase</keyword>
<comment type="catalytic activity">
    <reaction evidence="9">
        <text>orotidine 5'-phosphate + H(+) = UMP + CO2</text>
        <dbReference type="Rhea" id="RHEA:11596"/>
        <dbReference type="ChEBI" id="CHEBI:15378"/>
        <dbReference type="ChEBI" id="CHEBI:16526"/>
        <dbReference type="ChEBI" id="CHEBI:57538"/>
        <dbReference type="ChEBI" id="CHEBI:57865"/>
        <dbReference type="EC" id="4.1.1.23"/>
    </reaction>
</comment>
<evidence type="ECO:0000256" key="2">
    <source>
        <dbReference type="ARBA" id="ARBA00012321"/>
    </source>
</evidence>
<feature type="active site" description="For OMPdecase activity" evidence="7">
    <location>
        <position position="80"/>
    </location>
</feature>
<sequence length="252" mass="27210">MPQPQLSKISNEDSVSWASERIIVALDGMNESDALNFVSIIPALRWVKVGCELFTIAGPHIVQKLRKKGLRVFLDLKFHDIPTTMAGACKSAAQLGAELITVHASAGSEALKSAQDGAMVGATMADLPQPTLLAVTVLTSWDTDSFAKQLAIQEPVADYVDRLARLAVLAKIGGCVCSPFEVGRLRCIYPEPFRLVTPGVRLDFSPVNDQQRVMTPSQALQSGASQIVIGRPITTSLNPKQTFLEYCQALTC</sequence>
<evidence type="ECO:0000313" key="11">
    <source>
        <dbReference type="EMBL" id="APP88463.1"/>
    </source>
</evidence>
<accession>A0A1L5YCN0</accession>
<dbReference type="InterPro" id="IPR013785">
    <property type="entry name" value="Aldolase_TIM"/>
</dbReference>
<dbReference type="InterPro" id="IPR018089">
    <property type="entry name" value="OMPdecase_AS"/>
</dbReference>
<dbReference type="GO" id="GO:0044205">
    <property type="term" value="P:'de novo' UMP biosynthetic process"/>
    <property type="evidence" value="ECO:0007669"/>
    <property type="project" value="UniProtKB-UniPathway"/>
</dbReference>
<dbReference type="PANTHER" id="PTHR32119">
    <property type="entry name" value="OROTIDINE 5'-PHOSPHATE DECARBOXYLASE"/>
    <property type="match status" value="1"/>
</dbReference>
<dbReference type="PANTHER" id="PTHR32119:SF2">
    <property type="entry name" value="OROTIDINE 5'-PHOSPHATE DECARBOXYLASE"/>
    <property type="match status" value="1"/>
</dbReference>
<feature type="binding site" evidence="8">
    <location>
        <position position="201"/>
    </location>
    <ligand>
        <name>substrate</name>
    </ligand>
</feature>